<dbReference type="CDD" id="cd14785">
    <property type="entry name" value="V-ATPase_C"/>
    <property type="match status" value="1"/>
</dbReference>
<dbReference type="PhylomeDB" id="B3RKI5"/>
<dbReference type="FunFam" id="3.30.70.100:FF:000002">
    <property type="entry name" value="V-type proton ATPase subunit C"/>
    <property type="match status" value="1"/>
</dbReference>
<evidence type="ECO:0000256" key="3">
    <source>
        <dbReference type="ARBA" id="ARBA00022781"/>
    </source>
</evidence>
<comment type="similarity">
    <text evidence="1 5">Belongs to the V-ATPase C subunit family.</text>
</comment>
<dbReference type="EMBL" id="DS985241">
    <property type="protein sequence ID" value="EDV28606.1"/>
    <property type="molecule type" value="Genomic_DNA"/>
</dbReference>
<accession>B3RKI5</accession>
<dbReference type="CTD" id="6749825"/>
<dbReference type="RefSeq" id="XP_002107808.1">
    <property type="nucleotide sequence ID" value="XM_002107772.1"/>
</dbReference>
<dbReference type="FunCoup" id="B3RKI5">
    <property type="interactions" value="1910"/>
</dbReference>
<organism evidence="6 7">
    <name type="scientific">Trichoplax adhaerens</name>
    <name type="common">Trichoplax reptans</name>
    <dbReference type="NCBI Taxonomy" id="10228"/>
    <lineage>
        <taxon>Eukaryota</taxon>
        <taxon>Metazoa</taxon>
        <taxon>Placozoa</taxon>
        <taxon>Uniplacotomia</taxon>
        <taxon>Trichoplacea</taxon>
        <taxon>Trichoplacidae</taxon>
        <taxon>Trichoplax</taxon>
    </lineage>
</organism>
<dbReference type="OrthoDB" id="6605928at2759"/>
<dbReference type="HOGENOM" id="CLU_017554_3_0_1"/>
<dbReference type="Gene3D" id="3.30.70.100">
    <property type="match status" value="1"/>
</dbReference>
<evidence type="ECO:0000313" key="6">
    <source>
        <dbReference type="EMBL" id="EDV28606.1"/>
    </source>
</evidence>
<dbReference type="GeneID" id="6749825"/>
<dbReference type="GO" id="GO:0000221">
    <property type="term" value="C:vacuolar proton-transporting V-type ATPase, V1 domain"/>
    <property type="evidence" value="ECO:0000318"/>
    <property type="project" value="GO_Central"/>
</dbReference>
<dbReference type="PANTHER" id="PTHR10137:SF0">
    <property type="entry name" value="V-TYPE PROTON ATPASE SUBUNIT C"/>
    <property type="match status" value="1"/>
</dbReference>
<reference evidence="6 7" key="1">
    <citation type="journal article" date="2008" name="Nature">
        <title>The Trichoplax genome and the nature of placozoans.</title>
        <authorList>
            <person name="Srivastava M."/>
            <person name="Begovic E."/>
            <person name="Chapman J."/>
            <person name="Putnam N.H."/>
            <person name="Hellsten U."/>
            <person name="Kawashima T."/>
            <person name="Kuo A."/>
            <person name="Mitros T."/>
            <person name="Salamov A."/>
            <person name="Carpenter M.L."/>
            <person name="Signorovitch A.Y."/>
            <person name="Moreno M.A."/>
            <person name="Kamm K."/>
            <person name="Grimwood J."/>
            <person name="Schmutz J."/>
            <person name="Shapiro H."/>
            <person name="Grigoriev I.V."/>
            <person name="Buss L.W."/>
            <person name="Schierwater B."/>
            <person name="Dellaporta S.L."/>
            <person name="Rokhsar D.S."/>
        </authorList>
    </citation>
    <scope>NUCLEOTIDE SEQUENCE [LARGE SCALE GENOMIC DNA]</scope>
    <source>
        <strain evidence="6 7">Grell-BS-1999</strain>
    </source>
</reference>
<keyword evidence="4 5" id="KW-0406">Ion transport</keyword>
<evidence type="ECO:0000313" key="7">
    <source>
        <dbReference type="Proteomes" id="UP000009022"/>
    </source>
</evidence>
<protein>
    <recommendedName>
        <fullName evidence="5">V-type proton ATPase subunit C</fullName>
    </recommendedName>
</protein>
<evidence type="ECO:0000256" key="2">
    <source>
        <dbReference type="ARBA" id="ARBA00022448"/>
    </source>
</evidence>
<gene>
    <name evidence="6" type="ORF">TRIADDRAFT_19844</name>
</gene>
<comment type="function">
    <text evidence="5">Subunit of the V1 complex of vacuolar(H+)-ATPase (V-ATPase), a multisubunit enzyme composed of a peripheral complex (V1) that hydrolyzes ATP and a membrane integral complex (V0) that translocates protons. V-ATPase is responsible for acidifying and maintaining the pH of intracellular compartments and in some cell types, is targeted to the plasma membrane, where it is responsible for acidifying the extracellular environment. Subunit C is necessary for the assembly of the catalytic sector of the enzyme and is likely to have a specific function in its catalytic activity.</text>
</comment>
<dbReference type="AlphaFoldDB" id="B3RKI5"/>
<dbReference type="Gene3D" id="3.30.70.1180">
    <property type="entry name" value="Vacuolar atp synthase subunit c, domain 1"/>
    <property type="match status" value="1"/>
</dbReference>
<dbReference type="InterPro" id="IPR036132">
    <property type="entry name" value="Vac_ATP_synth_c_sf"/>
</dbReference>
<dbReference type="Gene3D" id="1.20.1460.10">
    <property type="entry name" value="subunit c (vma5p) of the yeast v-atpase, domain 2"/>
    <property type="match status" value="1"/>
</dbReference>
<sequence length="379" mass="43567">MASQEYWLISAPGDKTCQQTWDKLQAATSKIEKPLSINSKYQLPDLKVGTLDTLVGLSDDLVKVDGYVEGVTRKLTQYMADILEEQKDKLPENMKVSGHDLQTYMSKWQWDHAKYPVKQHLRSIQVTNIDADLKVKSQAYNAIKNTLQSLERKQAGSLLSRDLSDLVKKEDFVLNSEYLSTLLVIVSKSSVNDWTNNYEKLCDMIVPRSSKKIYEDNEHALFSVTLFNKVIDEFKHHARDNRFIVRDFKYNEAEVQAGKSEITRLEADKKKQFGPLMRWLKTNFGECVIAFVHIKVLRLFVESVLRYGLPVNFQAALLLPTKKSSKRLREALMNLYRHLDSTANTNLDIGFEIPGVTTQQGDYYPYVYFPVNVDFSVAN</sequence>
<comment type="subunit">
    <text evidence="5">V-ATPase is a heteromultimeric enzyme made up of two complexes: the ATP-hydrolytic V1 complex and the proton translocation V0 complex. The V1 complex consists of three catalytic AB heterodimers that form a heterohexamer, three peripheral stalks each consisting of EG heterodimers, one central rotor including subunits D and F, and the regulatory subunits C and H. The proton translocation complex V0 consists of the proton transport subunit a, a ring of proteolipid subunits c9c'', rotary subunit d, subunits e and f, and two accessory subunits.</text>
</comment>
<evidence type="ECO:0000256" key="1">
    <source>
        <dbReference type="ARBA" id="ARBA00006138"/>
    </source>
</evidence>
<dbReference type="InterPro" id="IPR004907">
    <property type="entry name" value="ATPase_V1-cplx_csu"/>
</dbReference>
<keyword evidence="2 5" id="KW-0813">Transport</keyword>
<dbReference type="PANTHER" id="PTHR10137">
    <property type="entry name" value="V-TYPE PROTON ATPASE SUBUNIT C"/>
    <property type="match status" value="1"/>
</dbReference>
<dbReference type="eggNOG" id="KOG2909">
    <property type="taxonomic scope" value="Eukaryota"/>
</dbReference>
<name>B3RKI5_TRIAD</name>
<dbReference type="OMA" id="VMIWIHV"/>
<evidence type="ECO:0000256" key="4">
    <source>
        <dbReference type="ARBA" id="ARBA00023065"/>
    </source>
</evidence>
<keyword evidence="3 5" id="KW-0375">Hydrogen ion transport</keyword>
<dbReference type="SUPFAM" id="SSF118203">
    <property type="entry name" value="Vacuolar ATP synthase subunit C"/>
    <property type="match status" value="1"/>
</dbReference>
<evidence type="ECO:0000256" key="5">
    <source>
        <dbReference type="RuleBase" id="RU364010"/>
    </source>
</evidence>
<dbReference type="Pfam" id="PF03223">
    <property type="entry name" value="V-ATPase_C"/>
    <property type="match status" value="1"/>
</dbReference>
<dbReference type="GO" id="GO:0046961">
    <property type="term" value="F:proton-transporting ATPase activity, rotational mechanism"/>
    <property type="evidence" value="ECO:0000318"/>
    <property type="project" value="GO_Central"/>
</dbReference>
<dbReference type="Proteomes" id="UP000009022">
    <property type="component" value="Unassembled WGS sequence"/>
</dbReference>
<keyword evidence="7" id="KW-1185">Reference proteome</keyword>
<dbReference type="KEGG" id="tad:TRIADDRAFT_19844"/>
<proteinExistence type="inferred from homology"/>
<dbReference type="STRING" id="10228.B3RKI5"/>
<dbReference type="InParanoid" id="B3RKI5"/>